<protein>
    <submittedName>
        <fullName evidence="1">Uncharacterized protein</fullName>
    </submittedName>
</protein>
<dbReference type="EMBL" id="BGZK01002147">
    <property type="protein sequence ID" value="GBP91170.1"/>
    <property type="molecule type" value="Genomic_DNA"/>
</dbReference>
<keyword evidence="2" id="KW-1185">Reference proteome</keyword>
<evidence type="ECO:0000313" key="1">
    <source>
        <dbReference type="EMBL" id="GBP91170.1"/>
    </source>
</evidence>
<dbReference type="Proteomes" id="UP000299102">
    <property type="component" value="Unassembled WGS sequence"/>
</dbReference>
<dbReference type="AlphaFoldDB" id="A0A4C1ZT57"/>
<accession>A0A4C1ZT57</accession>
<sequence length="124" mass="13926">MINFQCIRPSAIVYFQKCSAQRAHIAHRKYHTCAVRRIPSTVSRVKQRVFEKRQRARPTGTERALCAVGYAAEPFATNLCTCMHTLHTPPAACQRHVAVRGERGTSSAVDDSDEIRPEKLCSLT</sequence>
<evidence type="ECO:0000313" key="2">
    <source>
        <dbReference type="Proteomes" id="UP000299102"/>
    </source>
</evidence>
<gene>
    <name evidence="1" type="ORF">EVAR_67280_1</name>
</gene>
<proteinExistence type="predicted"/>
<organism evidence="1 2">
    <name type="scientific">Eumeta variegata</name>
    <name type="common">Bagworm moth</name>
    <name type="synonym">Eumeta japonica</name>
    <dbReference type="NCBI Taxonomy" id="151549"/>
    <lineage>
        <taxon>Eukaryota</taxon>
        <taxon>Metazoa</taxon>
        <taxon>Ecdysozoa</taxon>
        <taxon>Arthropoda</taxon>
        <taxon>Hexapoda</taxon>
        <taxon>Insecta</taxon>
        <taxon>Pterygota</taxon>
        <taxon>Neoptera</taxon>
        <taxon>Endopterygota</taxon>
        <taxon>Lepidoptera</taxon>
        <taxon>Glossata</taxon>
        <taxon>Ditrysia</taxon>
        <taxon>Tineoidea</taxon>
        <taxon>Psychidae</taxon>
        <taxon>Oiketicinae</taxon>
        <taxon>Eumeta</taxon>
    </lineage>
</organism>
<comment type="caution">
    <text evidence="1">The sequence shown here is derived from an EMBL/GenBank/DDBJ whole genome shotgun (WGS) entry which is preliminary data.</text>
</comment>
<reference evidence="1 2" key="1">
    <citation type="journal article" date="2019" name="Commun. Biol.">
        <title>The bagworm genome reveals a unique fibroin gene that provides high tensile strength.</title>
        <authorList>
            <person name="Kono N."/>
            <person name="Nakamura H."/>
            <person name="Ohtoshi R."/>
            <person name="Tomita M."/>
            <person name="Numata K."/>
            <person name="Arakawa K."/>
        </authorList>
    </citation>
    <scope>NUCLEOTIDE SEQUENCE [LARGE SCALE GENOMIC DNA]</scope>
</reference>
<name>A0A4C1ZT57_EUMVA</name>